<dbReference type="InterPro" id="IPR009003">
    <property type="entry name" value="Peptidase_S1_PA"/>
</dbReference>
<organism evidence="3 4">
    <name type="scientific">Clostridium sardiniense</name>
    <name type="common">Clostridium absonum</name>
    <dbReference type="NCBI Taxonomy" id="29369"/>
    <lineage>
        <taxon>Bacteria</taxon>
        <taxon>Bacillati</taxon>
        <taxon>Bacillota</taxon>
        <taxon>Clostridia</taxon>
        <taxon>Eubacteriales</taxon>
        <taxon>Clostridiaceae</taxon>
        <taxon>Clostridium</taxon>
    </lineage>
</organism>
<dbReference type="RefSeq" id="WP_221859691.1">
    <property type="nucleotide sequence ID" value="NZ_JAIKTU010000004.1"/>
</dbReference>
<gene>
    <name evidence="3" type="primary">spoIVB</name>
    <name evidence="3" type="ORF">K5V21_05055</name>
</gene>
<dbReference type="SUPFAM" id="SSF50494">
    <property type="entry name" value="Trypsin-like serine proteases"/>
    <property type="match status" value="1"/>
</dbReference>
<feature type="domain" description="Peptidase S55" evidence="2">
    <location>
        <begin position="164"/>
        <end position="395"/>
    </location>
</feature>
<proteinExistence type="predicted"/>
<dbReference type="Pfam" id="PF05580">
    <property type="entry name" value="Peptidase_S55"/>
    <property type="match status" value="1"/>
</dbReference>
<dbReference type="InterPro" id="IPR008763">
    <property type="entry name" value="Peptidase_S55"/>
</dbReference>
<feature type="domain" description="PDZ" evidence="1">
    <location>
        <begin position="80"/>
        <end position="152"/>
    </location>
</feature>
<dbReference type="InterPro" id="IPR014219">
    <property type="entry name" value="SpoIVB"/>
</dbReference>
<evidence type="ECO:0000259" key="2">
    <source>
        <dbReference type="PROSITE" id="PS51494"/>
    </source>
</evidence>
<reference evidence="3 4" key="1">
    <citation type="journal article" date="2021" name="Cell Host Microbe">
        <title>in vivo commensal control of Clostridioides difficile virulence.</title>
        <authorList>
            <person name="Girinathan B.P."/>
            <person name="Dibenedetto N."/>
            <person name="Worley J.N."/>
            <person name="Peltier J."/>
            <person name="Arrieta-Ortiz M.L."/>
            <person name="Rupa Christinal Immanuel S."/>
            <person name="Lavin R."/>
            <person name="Delaney M.L."/>
            <person name="Cummins C."/>
            <person name="Hoffmann M."/>
            <person name="Luo Y."/>
            <person name="Gonzalez-Escalona N."/>
            <person name="Allard M."/>
            <person name="Onderdonk A.B."/>
            <person name="Gerber G.K."/>
            <person name="Sonenshein A.L."/>
            <person name="Baliga N."/>
            <person name="Dupuy B."/>
            <person name="Bry L."/>
        </authorList>
    </citation>
    <scope>NUCLEOTIDE SEQUENCE [LARGE SCALE GENOMIC DNA]</scope>
    <source>
        <strain evidence="3 4">DSM 599</strain>
    </source>
</reference>
<dbReference type="Gene3D" id="2.30.42.10">
    <property type="match status" value="1"/>
</dbReference>
<dbReference type="InterPro" id="IPR036034">
    <property type="entry name" value="PDZ_sf"/>
</dbReference>
<dbReference type="InterPro" id="IPR001478">
    <property type="entry name" value="PDZ"/>
</dbReference>
<name>A0ABS7KVS6_CLOSR</name>
<dbReference type="PROSITE" id="PS50106">
    <property type="entry name" value="PDZ"/>
    <property type="match status" value="1"/>
</dbReference>
<dbReference type="SUPFAM" id="SSF50156">
    <property type="entry name" value="PDZ domain-like"/>
    <property type="match status" value="1"/>
</dbReference>
<dbReference type="PROSITE" id="PS51494">
    <property type="entry name" value="SPOIVB"/>
    <property type="match status" value="1"/>
</dbReference>
<evidence type="ECO:0000313" key="4">
    <source>
        <dbReference type="Proteomes" id="UP001299068"/>
    </source>
</evidence>
<comment type="caution">
    <text evidence="3">The sequence shown here is derived from an EMBL/GenBank/DDBJ whole genome shotgun (WGS) entry which is preliminary data.</text>
</comment>
<dbReference type="Proteomes" id="UP001299068">
    <property type="component" value="Unassembled WGS sequence"/>
</dbReference>
<sequence>MKRKIIKSISFLMTLITILVLTTIFTIKDMPDKVYTSNEIETTSIFDDISPLNRLTYNGDTVDISFMGLIPLKSVAVQNIKDLKLYPGGTSVGVRLSSNGVLVVGFSDIMIGDQKSESPCKTSGIELGDLITEINGKKVYTTKEVMNIVRSSKKDKIDLVINRDGKDIKKSMNMKKEKDEYKLGLWIRDSTAGVGTLTFYHEETGKFGALGHPITDGDTNTKFTVKSGELLEASVISLRKGEKGAPGELKGIFTNEDTPIGSIQKNTQCGIFGSKKNDYLQEKTVTPLSVGFRDEIEIGKAKIITTIDETGPKEYDIEIVKKLNQETPSPKSMIIKVTDEELLQKTGGIIQGMSGSPIIQNGKIIGAVTHVLINKPDVGYGIYIDWMLEDAGIIK</sequence>
<dbReference type="NCBIfam" id="TIGR02860">
    <property type="entry name" value="spore_IV_B"/>
    <property type="match status" value="1"/>
</dbReference>
<dbReference type="GO" id="GO:0016787">
    <property type="term" value="F:hydrolase activity"/>
    <property type="evidence" value="ECO:0007669"/>
    <property type="project" value="UniProtKB-KW"/>
</dbReference>
<dbReference type="EMBL" id="JAIKTU010000004">
    <property type="protein sequence ID" value="MBY0754819.1"/>
    <property type="molecule type" value="Genomic_DNA"/>
</dbReference>
<dbReference type="EC" id="3.4.21.116" evidence="3"/>
<accession>A0ABS7KVS6</accession>
<dbReference type="SMART" id="SM00228">
    <property type="entry name" value="PDZ"/>
    <property type="match status" value="1"/>
</dbReference>
<dbReference type="Pfam" id="PF13180">
    <property type="entry name" value="PDZ_2"/>
    <property type="match status" value="1"/>
</dbReference>
<evidence type="ECO:0000313" key="3">
    <source>
        <dbReference type="EMBL" id="MBY0754819.1"/>
    </source>
</evidence>
<protein>
    <submittedName>
        <fullName evidence="3">SpoIVB peptidase</fullName>
        <ecNumber evidence="3">3.4.21.116</ecNumber>
    </submittedName>
</protein>
<keyword evidence="3" id="KW-0378">Hydrolase</keyword>
<keyword evidence="4" id="KW-1185">Reference proteome</keyword>
<evidence type="ECO:0000259" key="1">
    <source>
        <dbReference type="PROSITE" id="PS50106"/>
    </source>
</evidence>